<proteinExistence type="predicted"/>
<name>A0A0F9LTB3_9ZZZZ</name>
<reference evidence="1" key="1">
    <citation type="journal article" date="2015" name="Nature">
        <title>Complex archaea that bridge the gap between prokaryotes and eukaryotes.</title>
        <authorList>
            <person name="Spang A."/>
            <person name="Saw J.H."/>
            <person name="Jorgensen S.L."/>
            <person name="Zaremba-Niedzwiedzka K."/>
            <person name="Martijn J."/>
            <person name="Lind A.E."/>
            <person name="van Eijk R."/>
            <person name="Schleper C."/>
            <person name="Guy L."/>
            <person name="Ettema T.J."/>
        </authorList>
    </citation>
    <scope>NUCLEOTIDE SEQUENCE</scope>
</reference>
<organism evidence="1">
    <name type="scientific">marine sediment metagenome</name>
    <dbReference type="NCBI Taxonomy" id="412755"/>
    <lineage>
        <taxon>unclassified sequences</taxon>
        <taxon>metagenomes</taxon>
        <taxon>ecological metagenomes</taxon>
    </lineage>
</organism>
<sequence>MQSMRKFQIMTYLKKGAEFTFTYDFGAVAYAVDVTVFGECRPCAMAAIGRPYITGPGPYLELRPKRRGQCVPADHPLLDPFGGYPGLLAAAQAAYHHQI</sequence>
<dbReference type="EMBL" id="LAZR01006692">
    <property type="protein sequence ID" value="KKM90291.1"/>
    <property type="molecule type" value="Genomic_DNA"/>
</dbReference>
<protein>
    <submittedName>
        <fullName evidence="1">Uncharacterized protein</fullName>
    </submittedName>
</protein>
<comment type="caution">
    <text evidence="1">The sequence shown here is derived from an EMBL/GenBank/DDBJ whole genome shotgun (WGS) entry which is preliminary data.</text>
</comment>
<gene>
    <name evidence="1" type="ORF">LCGC14_1240220</name>
</gene>
<accession>A0A0F9LTB3</accession>
<dbReference type="AlphaFoldDB" id="A0A0F9LTB3"/>
<evidence type="ECO:0000313" key="1">
    <source>
        <dbReference type="EMBL" id="KKM90291.1"/>
    </source>
</evidence>